<evidence type="ECO:0000313" key="2">
    <source>
        <dbReference type="EMBL" id="QPJ63847.1"/>
    </source>
</evidence>
<dbReference type="GO" id="GO:0120147">
    <property type="term" value="F:formylglycine-generating oxidase activity"/>
    <property type="evidence" value="ECO:0007669"/>
    <property type="project" value="TreeGrafter"/>
</dbReference>
<dbReference type="InterPro" id="IPR005532">
    <property type="entry name" value="SUMF_dom"/>
</dbReference>
<dbReference type="Proteomes" id="UP000594688">
    <property type="component" value="Chromosome"/>
</dbReference>
<dbReference type="Pfam" id="PF03781">
    <property type="entry name" value="FGE-sulfatase"/>
    <property type="match status" value="1"/>
</dbReference>
<evidence type="ECO:0000259" key="1">
    <source>
        <dbReference type="Pfam" id="PF03781"/>
    </source>
</evidence>
<dbReference type="PANTHER" id="PTHR23150">
    <property type="entry name" value="SULFATASE MODIFYING FACTOR 1, 2"/>
    <property type="match status" value="1"/>
</dbReference>
<dbReference type="InterPro" id="IPR042095">
    <property type="entry name" value="SUMF_sf"/>
</dbReference>
<feature type="domain" description="Sulfatase-modifying factor enzyme-like" evidence="1">
    <location>
        <begin position="1"/>
        <end position="227"/>
    </location>
</feature>
<dbReference type="EMBL" id="CP048685">
    <property type="protein sequence ID" value="QPJ63847.1"/>
    <property type="molecule type" value="Genomic_DNA"/>
</dbReference>
<dbReference type="PANTHER" id="PTHR23150:SF19">
    <property type="entry name" value="FORMYLGLYCINE-GENERATING ENZYME"/>
    <property type="match status" value="1"/>
</dbReference>
<dbReference type="Gene3D" id="3.90.1580.10">
    <property type="entry name" value="paralog of FGE (formylglycine-generating enzyme)"/>
    <property type="match status" value="1"/>
</dbReference>
<gene>
    <name evidence="2" type="ORF">G3M70_15755</name>
</gene>
<organism evidence="2">
    <name type="scientific">Candidatus Nitronauta litoralis</name>
    <dbReference type="NCBI Taxonomy" id="2705533"/>
    <lineage>
        <taxon>Bacteria</taxon>
        <taxon>Pseudomonadati</taxon>
        <taxon>Nitrospinota/Tectimicrobiota group</taxon>
        <taxon>Nitrospinota</taxon>
        <taxon>Nitrospinia</taxon>
        <taxon>Nitrospinales</taxon>
        <taxon>Nitrospinaceae</taxon>
        <taxon>Candidatus Nitronauta</taxon>
    </lineage>
</organism>
<name>A0A7T0BZZ4_9BACT</name>
<dbReference type="AlphaFoldDB" id="A0A7T0BZZ4"/>
<dbReference type="SUPFAM" id="SSF56436">
    <property type="entry name" value="C-type lectin-like"/>
    <property type="match status" value="1"/>
</dbReference>
<dbReference type="InterPro" id="IPR051043">
    <property type="entry name" value="Sulfatase_Mod_Factor_Kinase"/>
</dbReference>
<accession>A0A7T0BZZ4</accession>
<dbReference type="KEGG" id="nli:G3M70_15755"/>
<proteinExistence type="predicted"/>
<reference evidence="2" key="1">
    <citation type="submission" date="2020-02" db="EMBL/GenBank/DDBJ databases">
        <title>Genomic and physiological characterization of two novel Nitrospinaceae genera.</title>
        <authorList>
            <person name="Mueller A.J."/>
            <person name="Jung M.-Y."/>
            <person name="Strachan C.R."/>
            <person name="Herbold C.W."/>
            <person name="Kirkegaard R.H."/>
            <person name="Daims H."/>
        </authorList>
    </citation>
    <scope>NUCLEOTIDE SEQUENCE [LARGE SCALE GENOMIC DNA]</scope>
    <source>
        <strain evidence="2">EB</strain>
    </source>
</reference>
<dbReference type="InterPro" id="IPR016187">
    <property type="entry name" value="CTDL_fold"/>
</dbReference>
<sequence>MVLFPEGEFLMGSPEDQGLADEHPQHKVYLNAYYLDRFEVSGEDFSKFLKANPKEHPTITGWYDRVPRPGMENRPVIGLSWKRCRNYCKWSGKRLPTEAEWERAAAGLEGRVFPWGNAPPNEKKANFGRCCFIRKGEVLEEVNAYPEGQTPDGIFNMSGNIAEWVLDWYDSSYYKSSPYRNPKGPEAGKYHVVRGGAWNSLPDYMRSRRRYGNNDGQDFYGIGCRCALTKK</sequence>
<protein>
    <submittedName>
        <fullName evidence="2">Formylglycine-generating enzyme family protein</fullName>
    </submittedName>
</protein>